<feature type="region of interest" description="Disordered" evidence="1">
    <location>
        <begin position="76"/>
        <end position="112"/>
    </location>
</feature>
<dbReference type="EMBL" id="HBGN01016596">
    <property type="protein sequence ID" value="CAD9329288.1"/>
    <property type="molecule type" value="Transcribed_RNA"/>
</dbReference>
<reference evidence="2" key="1">
    <citation type="submission" date="2021-01" db="EMBL/GenBank/DDBJ databases">
        <authorList>
            <person name="Corre E."/>
            <person name="Pelletier E."/>
            <person name="Niang G."/>
            <person name="Scheremetjew M."/>
            <person name="Finn R."/>
            <person name="Kale V."/>
            <person name="Holt S."/>
            <person name="Cochrane G."/>
            <person name="Meng A."/>
            <person name="Brown T."/>
            <person name="Cohen L."/>
        </authorList>
    </citation>
    <scope>NUCLEOTIDE SEQUENCE</scope>
    <source>
        <strain evidence="2">Pop2</strain>
    </source>
</reference>
<feature type="compositionally biased region" description="Low complexity" evidence="1">
    <location>
        <begin position="15"/>
        <end position="36"/>
    </location>
</feature>
<evidence type="ECO:0000313" key="2">
    <source>
        <dbReference type="EMBL" id="CAD9329288.1"/>
    </source>
</evidence>
<proteinExistence type="predicted"/>
<accession>A0A7S1Z5M9</accession>
<feature type="region of interest" description="Disordered" evidence="1">
    <location>
        <begin position="12"/>
        <end position="36"/>
    </location>
</feature>
<gene>
    <name evidence="2" type="ORF">DBRI1063_LOCUS10689</name>
</gene>
<evidence type="ECO:0000256" key="1">
    <source>
        <dbReference type="SAM" id="MobiDB-lite"/>
    </source>
</evidence>
<protein>
    <submittedName>
        <fullName evidence="2">Uncharacterized protein</fullName>
    </submittedName>
</protein>
<organism evidence="2">
    <name type="scientific">Ditylum brightwellii</name>
    <dbReference type="NCBI Taxonomy" id="49249"/>
    <lineage>
        <taxon>Eukaryota</taxon>
        <taxon>Sar</taxon>
        <taxon>Stramenopiles</taxon>
        <taxon>Ochrophyta</taxon>
        <taxon>Bacillariophyta</taxon>
        <taxon>Mediophyceae</taxon>
        <taxon>Lithodesmiophycidae</taxon>
        <taxon>Lithodesmiales</taxon>
        <taxon>Lithodesmiaceae</taxon>
        <taxon>Ditylum</taxon>
    </lineage>
</organism>
<name>A0A7S1Z5M9_9STRA</name>
<feature type="compositionally biased region" description="Polar residues" evidence="1">
    <location>
        <begin position="76"/>
        <end position="87"/>
    </location>
</feature>
<dbReference type="AlphaFoldDB" id="A0A7S1Z5M9"/>
<sequence length="373" mass="41314">MFFLQISETVEETTVETQQPPLTESLPTTTSSSLPEEQWSDAEIESLLLTIILFGILTSLIYNFVIKPVLFTPNPDNNQDYQRQGGQRNAPHHPTPAQQRPRMDLQNNRNEDTITPDGELLALLTKLARVPPHISSASSTVTSNILQEGVVPFRYTHASSFEKSVSSSSDQDVPLNNRRERAKIFAKLFRPPSTAAATTNTATSTSTAPPPPLRGANVVITIPISDVSSPKIHQILYLLGTYYNVFVILSIPSSSDLKLVVEEDLNKETREVELLNSYKNELLLSLEEDCKKQKVSRRVIPAHRIIASTSSLGRVAFIRQMGKKGVHLLLDYDVDVKNQLSRFGFTVLLYPEKGSGENEDGVGMSGLGDFLLP</sequence>